<dbReference type="Proteomes" id="UP000319722">
    <property type="component" value="Unassembled WGS sequence"/>
</dbReference>
<organism evidence="7 8">
    <name type="scientific">Variovorax beijingensis</name>
    <dbReference type="NCBI Taxonomy" id="2496117"/>
    <lineage>
        <taxon>Bacteria</taxon>
        <taxon>Pseudomonadati</taxon>
        <taxon>Pseudomonadota</taxon>
        <taxon>Betaproteobacteria</taxon>
        <taxon>Burkholderiales</taxon>
        <taxon>Comamonadaceae</taxon>
        <taxon>Variovorax</taxon>
    </lineage>
</organism>
<dbReference type="InterPro" id="IPR016169">
    <property type="entry name" value="FAD-bd_PCMH_sub2"/>
</dbReference>
<evidence type="ECO:0000256" key="3">
    <source>
        <dbReference type="ARBA" id="ARBA00022630"/>
    </source>
</evidence>
<feature type="domain" description="FAD-binding PCMH-type" evidence="6">
    <location>
        <begin position="38"/>
        <end position="208"/>
    </location>
</feature>
<dbReference type="Gene3D" id="3.30.43.10">
    <property type="entry name" value="Uridine Diphospho-n-acetylenolpyruvylglucosamine Reductase, domain 2"/>
    <property type="match status" value="1"/>
</dbReference>
<reference evidence="7 8" key="1">
    <citation type="submission" date="2019-06" db="EMBL/GenBank/DDBJ databases">
        <title>Sorghum-associated microbial communities from plants grown in Nebraska, USA.</title>
        <authorList>
            <person name="Schachtman D."/>
        </authorList>
    </citation>
    <scope>NUCLEOTIDE SEQUENCE [LARGE SCALE GENOMIC DNA]</scope>
    <source>
        <strain evidence="7 8">T529</strain>
    </source>
</reference>
<evidence type="ECO:0000313" key="8">
    <source>
        <dbReference type="Proteomes" id="UP000319722"/>
    </source>
</evidence>
<dbReference type="SUPFAM" id="SSF56176">
    <property type="entry name" value="FAD-binding/transporter-associated domain-like"/>
    <property type="match status" value="1"/>
</dbReference>
<dbReference type="PANTHER" id="PTHR42973:SF39">
    <property type="entry name" value="FAD-BINDING PCMH-TYPE DOMAIN-CONTAINING PROTEIN"/>
    <property type="match status" value="1"/>
</dbReference>
<dbReference type="InterPro" id="IPR012951">
    <property type="entry name" value="BBE"/>
</dbReference>
<dbReference type="InterPro" id="IPR050416">
    <property type="entry name" value="FAD-linked_Oxidoreductase"/>
</dbReference>
<dbReference type="InterPro" id="IPR006094">
    <property type="entry name" value="Oxid_FAD_bind_N"/>
</dbReference>
<evidence type="ECO:0000256" key="4">
    <source>
        <dbReference type="ARBA" id="ARBA00022827"/>
    </source>
</evidence>
<dbReference type="InterPro" id="IPR016167">
    <property type="entry name" value="FAD-bd_PCMH_sub1"/>
</dbReference>
<keyword evidence="5" id="KW-0560">Oxidoreductase</keyword>
<evidence type="ECO:0000256" key="1">
    <source>
        <dbReference type="ARBA" id="ARBA00001974"/>
    </source>
</evidence>
<proteinExistence type="inferred from homology"/>
<evidence type="ECO:0000256" key="2">
    <source>
        <dbReference type="ARBA" id="ARBA00005466"/>
    </source>
</evidence>
<dbReference type="PANTHER" id="PTHR42973">
    <property type="entry name" value="BINDING OXIDOREDUCTASE, PUTATIVE (AFU_ORTHOLOGUE AFUA_1G17690)-RELATED"/>
    <property type="match status" value="1"/>
</dbReference>
<dbReference type="Gene3D" id="3.40.462.20">
    <property type="match status" value="1"/>
</dbReference>
<gene>
    <name evidence="7" type="ORF">FB547_110114</name>
</gene>
<name>A0A561BEI5_9BURK</name>
<evidence type="ECO:0000256" key="5">
    <source>
        <dbReference type="ARBA" id="ARBA00023002"/>
    </source>
</evidence>
<dbReference type="AlphaFoldDB" id="A0A561BEI5"/>
<dbReference type="InterPro" id="IPR036318">
    <property type="entry name" value="FAD-bd_PCMH-like_sf"/>
</dbReference>
<keyword evidence="3" id="KW-0285">Flavoprotein</keyword>
<dbReference type="Pfam" id="PF01565">
    <property type="entry name" value="FAD_binding_4"/>
    <property type="match status" value="1"/>
</dbReference>
<dbReference type="RefSeq" id="WP_225613149.1">
    <property type="nucleotide sequence ID" value="NZ_VIVL01000010.1"/>
</dbReference>
<comment type="caution">
    <text evidence="7">The sequence shown here is derived from an EMBL/GenBank/DDBJ whole genome shotgun (WGS) entry which is preliminary data.</text>
</comment>
<accession>A0A561BEI5</accession>
<dbReference type="EMBL" id="VIVL01000010">
    <property type="protein sequence ID" value="TWD77152.1"/>
    <property type="molecule type" value="Genomic_DNA"/>
</dbReference>
<dbReference type="GO" id="GO:0071949">
    <property type="term" value="F:FAD binding"/>
    <property type="evidence" value="ECO:0007669"/>
    <property type="project" value="InterPro"/>
</dbReference>
<dbReference type="PROSITE" id="PS51387">
    <property type="entry name" value="FAD_PCMH"/>
    <property type="match status" value="1"/>
</dbReference>
<evidence type="ECO:0000259" key="6">
    <source>
        <dbReference type="PROSITE" id="PS51387"/>
    </source>
</evidence>
<sequence length="452" mass="48731">MEQKLQMMDRFRHSLKGELIQPGDPTYDEARKVWNAVVDKRPSAIVYCTTAADVIQAVSIARAANCPVAIRSGGHNIAGLSMCDDGIVIDLSRMKAIEIDPVRRVARAEAGLSLGEFDAATQAHGLATTMGVNSDTGIAGLTLGGGFGKLGRKYGLTCDNLLAADIVTADGRLLHASASEHPDLFWGLRGGGGNFGIVTAFEYQLHRIGSALLVGSALHRYEHARGALKFYHEFSRRAGDDLSVDAALVTLPTGERAFSMTACHFGDASGAKDALDPLVKFGSPIDSSIATCPYLQVQSAGDSLFPRGRRYYWKAQFLREIGDGAIDALLEIYPKAPSPSALLVFQQVGGAIARVPPSHSAYANRDALYDCFPLAIWDNPADDDANIRWARELWSAVRPYSTGGVYANNLGDEGEDRVRAAYGDNHARLVALKNKYDPTNFFRLNQNIGPTA</sequence>
<dbReference type="GO" id="GO:0016491">
    <property type="term" value="F:oxidoreductase activity"/>
    <property type="evidence" value="ECO:0007669"/>
    <property type="project" value="UniProtKB-KW"/>
</dbReference>
<keyword evidence="4" id="KW-0274">FAD</keyword>
<evidence type="ECO:0000313" key="7">
    <source>
        <dbReference type="EMBL" id="TWD77152.1"/>
    </source>
</evidence>
<comment type="similarity">
    <text evidence="2">Belongs to the oxygen-dependent FAD-linked oxidoreductase family.</text>
</comment>
<dbReference type="PROSITE" id="PS00862">
    <property type="entry name" value="OX2_COVAL_FAD"/>
    <property type="match status" value="1"/>
</dbReference>
<dbReference type="Pfam" id="PF08031">
    <property type="entry name" value="BBE"/>
    <property type="match status" value="1"/>
</dbReference>
<dbReference type="InterPro" id="IPR016166">
    <property type="entry name" value="FAD-bd_PCMH"/>
</dbReference>
<comment type="cofactor">
    <cofactor evidence="1">
        <name>FAD</name>
        <dbReference type="ChEBI" id="CHEBI:57692"/>
    </cofactor>
</comment>
<dbReference type="Gene3D" id="3.30.465.10">
    <property type="match status" value="1"/>
</dbReference>
<protein>
    <submittedName>
        <fullName evidence="7">FAD/FMN-containing dehydrogenase</fullName>
    </submittedName>
</protein>
<dbReference type="InterPro" id="IPR006093">
    <property type="entry name" value="Oxy_OxRdtase_FAD_BS"/>
</dbReference>